<keyword evidence="6 12" id="KW-0328">Glycosyltransferase</keyword>
<keyword evidence="8 12" id="KW-0812">Transmembrane</keyword>
<evidence type="ECO:0000313" key="14">
    <source>
        <dbReference type="Proteomes" id="UP000243515"/>
    </source>
</evidence>
<gene>
    <name evidence="13" type="ORF">Egran_03819</name>
</gene>
<accession>A0A232LWM2</accession>
<dbReference type="GO" id="GO:0005789">
    <property type="term" value="C:endoplasmic reticulum membrane"/>
    <property type="evidence" value="ECO:0007669"/>
    <property type="project" value="UniProtKB-SubCell"/>
</dbReference>
<dbReference type="Pfam" id="PF04188">
    <property type="entry name" value="Mannosyl_trans2"/>
    <property type="match status" value="1"/>
</dbReference>
<feature type="transmembrane region" description="Helical" evidence="12">
    <location>
        <begin position="388"/>
        <end position="409"/>
    </location>
</feature>
<dbReference type="InterPro" id="IPR007315">
    <property type="entry name" value="PIG-V/Gpi18"/>
</dbReference>
<dbReference type="EMBL" id="NPHW01004121">
    <property type="protein sequence ID" value="OXV08418.1"/>
    <property type="molecule type" value="Genomic_DNA"/>
</dbReference>
<dbReference type="EC" id="2.4.1.-" evidence="12"/>
<name>A0A232LWM2_9EURO</name>
<reference evidence="13 14" key="1">
    <citation type="journal article" date="2015" name="Environ. Microbiol.">
        <title>Metagenome sequence of Elaphomyces granulatus from sporocarp tissue reveals Ascomycota ectomycorrhizal fingerprints of genome expansion and a Proteobacteria-rich microbiome.</title>
        <authorList>
            <person name="Quandt C.A."/>
            <person name="Kohler A."/>
            <person name="Hesse C.N."/>
            <person name="Sharpton T.J."/>
            <person name="Martin F."/>
            <person name="Spatafora J.W."/>
        </authorList>
    </citation>
    <scope>NUCLEOTIDE SEQUENCE [LARGE SCALE GENOMIC DNA]</scope>
    <source>
        <strain evidence="13 14">OSC145934</strain>
    </source>
</reference>
<keyword evidence="14" id="KW-1185">Reference proteome</keyword>
<feature type="transmembrane region" description="Helical" evidence="12">
    <location>
        <begin position="171"/>
        <end position="191"/>
    </location>
</feature>
<keyword evidence="7 12" id="KW-0808">Transferase</keyword>
<feature type="transmembrane region" description="Helical" evidence="12">
    <location>
        <begin position="335"/>
        <end position="355"/>
    </location>
</feature>
<keyword evidence="11 12" id="KW-0472">Membrane</keyword>
<keyword evidence="5 12" id="KW-0337">GPI-anchor biosynthesis</keyword>
<feature type="transmembrane region" description="Helical" evidence="12">
    <location>
        <begin position="21"/>
        <end position="40"/>
    </location>
</feature>
<comment type="function">
    <text evidence="12">Mannosyltransferase involved in glycosylphosphatidylinositol-anchor biosynthesis.</text>
</comment>
<dbReference type="GO" id="GO:0004376">
    <property type="term" value="F:GPI mannosyltransferase activity"/>
    <property type="evidence" value="ECO:0007669"/>
    <property type="project" value="InterPro"/>
</dbReference>
<evidence type="ECO:0000256" key="7">
    <source>
        <dbReference type="ARBA" id="ARBA00022679"/>
    </source>
</evidence>
<evidence type="ECO:0000256" key="4">
    <source>
        <dbReference type="ARBA" id="ARBA00013795"/>
    </source>
</evidence>
<dbReference type="PANTHER" id="PTHR12468:SF2">
    <property type="entry name" value="GPI MANNOSYLTRANSFERASE 2"/>
    <property type="match status" value="1"/>
</dbReference>
<comment type="similarity">
    <text evidence="3 12">Belongs to the PIGV family.</text>
</comment>
<evidence type="ECO:0000313" key="13">
    <source>
        <dbReference type="EMBL" id="OXV08418.1"/>
    </source>
</evidence>
<dbReference type="UniPathway" id="UPA00196"/>
<comment type="caution">
    <text evidence="12">Lacks conserved residue(s) required for the propagation of feature annotation.</text>
</comment>
<evidence type="ECO:0000256" key="6">
    <source>
        <dbReference type="ARBA" id="ARBA00022676"/>
    </source>
</evidence>
<comment type="pathway">
    <text evidence="2 12">Glycolipid biosynthesis; glycosylphosphatidylinositol-anchor biosynthesis.</text>
</comment>
<dbReference type="PANTHER" id="PTHR12468">
    <property type="entry name" value="GPI MANNOSYLTRANSFERASE 2"/>
    <property type="match status" value="1"/>
</dbReference>
<proteinExistence type="inferred from homology"/>
<dbReference type="GO" id="GO:0000009">
    <property type="term" value="F:alpha-1,6-mannosyltransferase activity"/>
    <property type="evidence" value="ECO:0007669"/>
    <property type="project" value="InterPro"/>
</dbReference>
<evidence type="ECO:0000256" key="8">
    <source>
        <dbReference type="ARBA" id="ARBA00022692"/>
    </source>
</evidence>
<evidence type="ECO:0000256" key="10">
    <source>
        <dbReference type="ARBA" id="ARBA00022989"/>
    </source>
</evidence>
<evidence type="ECO:0000256" key="2">
    <source>
        <dbReference type="ARBA" id="ARBA00004687"/>
    </source>
</evidence>
<dbReference type="Proteomes" id="UP000243515">
    <property type="component" value="Unassembled WGS sequence"/>
</dbReference>
<dbReference type="AlphaFoldDB" id="A0A232LWM2"/>
<dbReference type="GO" id="GO:0031501">
    <property type="term" value="C:mannosyltransferase complex"/>
    <property type="evidence" value="ECO:0007669"/>
    <property type="project" value="TreeGrafter"/>
</dbReference>
<keyword evidence="9 12" id="KW-0256">Endoplasmic reticulum</keyword>
<dbReference type="GO" id="GO:0006506">
    <property type="term" value="P:GPI anchor biosynthetic process"/>
    <property type="evidence" value="ECO:0007669"/>
    <property type="project" value="UniProtKB-UniPathway"/>
</dbReference>
<evidence type="ECO:0000256" key="1">
    <source>
        <dbReference type="ARBA" id="ARBA00004477"/>
    </source>
</evidence>
<evidence type="ECO:0000256" key="9">
    <source>
        <dbReference type="ARBA" id="ARBA00022824"/>
    </source>
</evidence>
<evidence type="ECO:0000256" key="3">
    <source>
        <dbReference type="ARBA" id="ARBA00008698"/>
    </source>
</evidence>
<dbReference type="OrthoDB" id="10252502at2759"/>
<comment type="subcellular location">
    <subcellularLocation>
        <location evidence="1 12">Endoplasmic reticulum membrane</location>
        <topology evidence="1 12">Multi-pass membrane protein</topology>
    </subcellularLocation>
</comment>
<protein>
    <recommendedName>
        <fullName evidence="4 12">GPI mannosyltransferase 2</fullName>
        <ecNumber evidence="12">2.4.1.-</ecNumber>
    </recommendedName>
</protein>
<sequence>MDTSSTKPRTADVPTTTWKQISRLALFHPVLSLTILFWTWKSLLFYIVVGCPGLGYDTSSSLLLQKAGAAHLHMSSGLLKFVRWDSLYFIQIAERDYLFEQEWAFGYGYTRLLSNLPFYFNGTGQENRLAYIAAVGVSISHIAHFLSVLVLHRLTQNVFGTKGNVHQAVSFIAAALHVISPAGVFLSAPYAEPIFSLLNMVGYYTYLSALFDEDAGRCLSRDVKFIVAGITLMAATLVRSNGILSGCLFAYDAALGLAKIVSQGPSNINIQNIRRLCFVIMGGTIVSLGIIGPQYLAYKDYCITATAPRPWCKQLIPSIYSWVQTHYWGVGFLKYWTVSNLPLFCVASPMLVLLFQSSRIALTKTLTEWMWPVLHDDQVPTIYLRESFLVRLAIAQGLLAILAVTHYHVQIINRISSGYPLWYWYILSLAFEPRKGVSSGRCDLFHAVTQIMAAYALVQAVLFGSFLPPA</sequence>
<evidence type="ECO:0000256" key="12">
    <source>
        <dbReference type="RuleBase" id="RU363112"/>
    </source>
</evidence>
<keyword evidence="10 12" id="KW-1133">Transmembrane helix</keyword>
<evidence type="ECO:0000256" key="5">
    <source>
        <dbReference type="ARBA" id="ARBA00022502"/>
    </source>
</evidence>
<evidence type="ECO:0000256" key="11">
    <source>
        <dbReference type="ARBA" id="ARBA00023136"/>
    </source>
</evidence>
<organism evidence="13 14">
    <name type="scientific">Elaphomyces granulatus</name>
    <dbReference type="NCBI Taxonomy" id="519963"/>
    <lineage>
        <taxon>Eukaryota</taxon>
        <taxon>Fungi</taxon>
        <taxon>Dikarya</taxon>
        <taxon>Ascomycota</taxon>
        <taxon>Pezizomycotina</taxon>
        <taxon>Eurotiomycetes</taxon>
        <taxon>Eurotiomycetidae</taxon>
        <taxon>Eurotiales</taxon>
        <taxon>Elaphomycetaceae</taxon>
        <taxon>Elaphomyces</taxon>
    </lineage>
</organism>
<comment type="caution">
    <text evidence="13">The sequence shown here is derived from an EMBL/GenBank/DDBJ whole genome shotgun (WGS) entry which is preliminary data.</text>
</comment>
<feature type="transmembrane region" description="Helical" evidence="12">
    <location>
        <begin position="129"/>
        <end position="151"/>
    </location>
</feature>
<feature type="transmembrane region" description="Helical" evidence="12">
    <location>
        <begin position="444"/>
        <end position="467"/>
    </location>
</feature>
<feature type="transmembrane region" description="Helical" evidence="12">
    <location>
        <begin position="273"/>
        <end position="291"/>
    </location>
</feature>